<sequence length="84" mass="8949">MMSGLMLSGIPIVAIAAIGVSPMANRTWWTGAVLEVIFEGRIPVTVISTIADRSNAGSGICVGGRQILTLTIVFLDLRVFYLLI</sequence>
<reference evidence="2" key="2">
    <citation type="submission" date="2020-11" db="EMBL/GenBank/DDBJ databases">
        <authorList>
            <person name="McCartney M.A."/>
            <person name="Auch B."/>
            <person name="Kono T."/>
            <person name="Mallez S."/>
            <person name="Becker A."/>
            <person name="Gohl D.M."/>
            <person name="Silverstein K.A.T."/>
            <person name="Koren S."/>
            <person name="Bechman K.B."/>
            <person name="Herman A."/>
            <person name="Abrahante J.E."/>
            <person name="Garbe J."/>
        </authorList>
    </citation>
    <scope>NUCLEOTIDE SEQUENCE</scope>
    <source>
        <strain evidence="2">Duluth1</strain>
        <tissue evidence="2">Whole animal</tissue>
    </source>
</reference>
<reference evidence="2" key="1">
    <citation type="journal article" date="2019" name="bioRxiv">
        <title>The Genome of the Zebra Mussel, Dreissena polymorpha: A Resource for Invasive Species Research.</title>
        <authorList>
            <person name="McCartney M.A."/>
            <person name="Auch B."/>
            <person name="Kono T."/>
            <person name="Mallez S."/>
            <person name="Zhang Y."/>
            <person name="Obille A."/>
            <person name="Becker A."/>
            <person name="Abrahante J.E."/>
            <person name="Garbe J."/>
            <person name="Badalamenti J.P."/>
            <person name="Herman A."/>
            <person name="Mangelson H."/>
            <person name="Liachko I."/>
            <person name="Sullivan S."/>
            <person name="Sone E.D."/>
            <person name="Koren S."/>
            <person name="Silverstein K.A.T."/>
            <person name="Beckman K.B."/>
            <person name="Gohl D.M."/>
        </authorList>
    </citation>
    <scope>NUCLEOTIDE SEQUENCE</scope>
    <source>
        <strain evidence="2">Duluth1</strain>
        <tissue evidence="2">Whole animal</tissue>
    </source>
</reference>
<keyword evidence="3" id="KW-1185">Reference proteome</keyword>
<protein>
    <submittedName>
        <fullName evidence="2">Uncharacterized protein</fullName>
    </submittedName>
</protein>
<evidence type="ECO:0000313" key="2">
    <source>
        <dbReference type="EMBL" id="KAH3822160.1"/>
    </source>
</evidence>
<dbReference type="EMBL" id="JAIWYP010000005">
    <property type="protein sequence ID" value="KAH3822160.1"/>
    <property type="molecule type" value="Genomic_DNA"/>
</dbReference>
<feature type="signal peptide" evidence="1">
    <location>
        <begin position="1"/>
        <end position="16"/>
    </location>
</feature>
<dbReference type="Proteomes" id="UP000828390">
    <property type="component" value="Unassembled WGS sequence"/>
</dbReference>
<keyword evidence="1" id="KW-0732">Signal</keyword>
<organism evidence="2 3">
    <name type="scientific">Dreissena polymorpha</name>
    <name type="common">Zebra mussel</name>
    <name type="synonym">Mytilus polymorpha</name>
    <dbReference type="NCBI Taxonomy" id="45954"/>
    <lineage>
        <taxon>Eukaryota</taxon>
        <taxon>Metazoa</taxon>
        <taxon>Spiralia</taxon>
        <taxon>Lophotrochozoa</taxon>
        <taxon>Mollusca</taxon>
        <taxon>Bivalvia</taxon>
        <taxon>Autobranchia</taxon>
        <taxon>Heteroconchia</taxon>
        <taxon>Euheterodonta</taxon>
        <taxon>Imparidentia</taxon>
        <taxon>Neoheterodontei</taxon>
        <taxon>Myida</taxon>
        <taxon>Dreissenoidea</taxon>
        <taxon>Dreissenidae</taxon>
        <taxon>Dreissena</taxon>
    </lineage>
</organism>
<accession>A0A9D4GSA3</accession>
<evidence type="ECO:0000313" key="3">
    <source>
        <dbReference type="Proteomes" id="UP000828390"/>
    </source>
</evidence>
<proteinExistence type="predicted"/>
<gene>
    <name evidence="2" type="ORF">DPMN_123931</name>
</gene>
<name>A0A9D4GSA3_DREPO</name>
<feature type="chain" id="PRO_5038448008" evidence="1">
    <location>
        <begin position="17"/>
        <end position="84"/>
    </location>
</feature>
<comment type="caution">
    <text evidence="2">The sequence shown here is derived from an EMBL/GenBank/DDBJ whole genome shotgun (WGS) entry which is preliminary data.</text>
</comment>
<evidence type="ECO:0000256" key="1">
    <source>
        <dbReference type="SAM" id="SignalP"/>
    </source>
</evidence>
<dbReference type="AlphaFoldDB" id="A0A9D4GSA3"/>